<feature type="region of interest" description="Disordered" evidence="2">
    <location>
        <begin position="25"/>
        <end position="69"/>
    </location>
</feature>
<dbReference type="STRING" id="1331196.A0A1B9II72"/>
<gene>
    <name evidence="3" type="ORF">L486_07296</name>
</gene>
<feature type="compositionally biased region" description="Low complexity" evidence="2">
    <location>
        <begin position="26"/>
        <end position="36"/>
    </location>
</feature>
<feature type="compositionally biased region" description="Polar residues" evidence="2">
    <location>
        <begin position="58"/>
        <end position="69"/>
    </location>
</feature>
<feature type="compositionally biased region" description="Low complexity" evidence="2">
    <location>
        <begin position="242"/>
        <end position="256"/>
    </location>
</feature>
<dbReference type="AlphaFoldDB" id="A0A1B9II72"/>
<dbReference type="EMBL" id="KI669467">
    <property type="protein sequence ID" value="OCF55183.1"/>
    <property type="molecule type" value="Genomic_DNA"/>
</dbReference>
<reference evidence="3 4" key="1">
    <citation type="submission" date="2013-07" db="EMBL/GenBank/DDBJ databases">
        <title>The Genome Sequence of Kwoniella mangroviensis CBS10435.</title>
        <authorList>
            <consortium name="The Broad Institute Genome Sequencing Platform"/>
            <person name="Cuomo C."/>
            <person name="Litvintseva A."/>
            <person name="Chen Y."/>
            <person name="Heitman J."/>
            <person name="Sun S."/>
            <person name="Springer D."/>
            <person name="Dromer F."/>
            <person name="Young S.K."/>
            <person name="Zeng Q."/>
            <person name="Gargeya S."/>
            <person name="Fitzgerald M."/>
            <person name="Abouelleil A."/>
            <person name="Alvarado L."/>
            <person name="Berlin A.M."/>
            <person name="Chapman S.B."/>
            <person name="Dewar J."/>
            <person name="Goldberg J."/>
            <person name="Griggs A."/>
            <person name="Gujja S."/>
            <person name="Hansen M."/>
            <person name="Howarth C."/>
            <person name="Imamovic A."/>
            <person name="Larimer J."/>
            <person name="McCowan C."/>
            <person name="Murphy C."/>
            <person name="Pearson M."/>
            <person name="Priest M."/>
            <person name="Roberts A."/>
            <person name="Saif S."/>
            <person name="Shea T."/>
            <person name="Sykes S."/>
            <person name="Wortman J."/>
            <person name="Nusbaum C."/>
            <person name="Birren B."/>
        </authorList>
    </citation>
    <scope>NUCLEOTIDE SEQUENCE [LARGE SCALE GENOMIC DNA]</scope>
    <source>
        <strain evidence="3 4">CBS 10435</strain>
    </source>
</reference>
<proteinExistence type="predicted"/>
<dbReference type="Proteomes" id="UP000092583">
    <property type="component" value="Unassembled WGS sequence"/>
</dbReference>
<feature type="compositionally biased region" description="Pro residues" evidence="2">
    <location>
        <begin position="321"/>
        <end position="330"/>
    </location>
</feature>
<feature type="compositionally biased region" description="Low complexity" evidence="2">
    <location>
        <begin position="44"/>
        <end position="56"/>
    </location>
</feature>
<organism evidence="3 4">
    <name type="scientific">Kwoniella mangroviensis CBS 10435</name>
    <dbReference type="NCBI Taxonomy" id="1331196"/>
    <lineage>
        <taxon>Eukaryota</taxon>
        <taxon>Fungi</taxon>
        <taxon>Dikarya</taxon>
        <taxon>Basidiomycota</taxon>
        <taxon>Agaricomycotina</taxon>
        <taxon>Tremellomycetes</taxon>
        <taxon>Tremellales</taxon>
        <taxon>Cryptococcaceae</taxon>
        <taxon>Kwoniella</taxon>
    </lineage>
</organism>
<name>A0A1B9II72_9TREE</name>
<feature type="compositionally biased region" description="Polar residues" evidence="2">
    <location>
        <begin position="217"/>
        <end position="227"/>
    </location>
</feature>
<feature type="compositionally biased region" description="Low complexity" evidence="2">
    <location>
        <begin position="122"/>
        <end position="134"/>
    </location>
</feature>
<accession>A0A1B9II72</accession>
<evidence type="ECO:0000313" key="3">
    <source>
        <dbReference type="EMBL" id="OCF55183.1"/>
    </source>
</evidence>
<feature type="coiled-coil region" evidence="1">
    <location>
        <begin position="355"/>
        <end position="382"/>
    </location>
</feature>
<evidence type="ECO:0000313" key="4">
    <source>
        <dbReference type="Proteomes" id="UP000092583"/>
    </source>
</evidence>
<evidence type="ECO:0000256" key="1">
    <source>
        <dbReference type="SAM" id="Coils"/>
    </source>
</evidence>
<protein>
    <submittedName>
        <fullName evidence="3">Uncharacterized protein</fullName>
    </submittedName>
</protein>
<sequence length="525" mass="58447">MDPSNTIDIISDDDQDIGAFLDLVCSQPSSSSPTKSKSNRPTISKFPSSSFTAPSSPLQPSVTQQITSSPSRLSLKINLKRSSSNALDLDRMSKKSTPNSYRDSSIRGSVKNHLPSKNKSVSLESLLPPSKPLLTTRPEISARVVPKPQRKARTDAKPKSMKELYPKNDNKAAIRDVPWKASAQSQKDQHSLSTVASAFTSSSSASQSTSRLTLTSHASSTPASVCSATRGAPSGSEFTITSSPSSKSVQPVSQPKISQSASHPRQPVPNSPPLSDPRYGPVQRLPKETHRSTSYLPSHPVHEPHTRPVQLTPGPVSYRQSPPPPTPSIPRVPMESPSSSLSRTAPQPVRPVEDVDSLRRDNELLRQSLQSLQRKFLEKNKQLTKERSAHHETSLSLLHEKENSNVNKQLMHSSRYQLNAHKSEINHLRKQLSKKVDLEDKYRILEIQCQSQKEAMITYYQCALQLDETLKKVRGQIRYLKERNNENVRELMTKNDELANLRTVIMFHEIVPEVTRQVEAALKRI</sequence>
<keyword evidence="1" id="KW-0175">Coiled coil</keyword>
<feature type="compositionally biased region" description="Polar residues" evidence="2">
    <location>
        <begin position="95"/>
        <end position="107"/>
    </location>
</feature>
<keyword evidence="4" id="KW-1185">Reference proteome</keyword>
<feature type="compositionally biased region" description="Pro residues" evidence="2">
    <location>
        <begin position="266"/>
        <end position="275"/>
    </location>
</feature>
<feature type="compositionally biased region" description="Polar residues" evidence="2">
    <location>
        <begin position="336"/>
        <end position="345"/>
    </location>
</feature>
<feature type="coiled-coil region" evidence="1">
    <location>
        <begin position="428"/>
        <end position="455"/>
    </location>
</feature>
<feature type="region of interest" description="Disordered" evidence="2">
    <location>
        <begin position="213"/>
        <end position="351"/>
    </location>
</feature>
<evidence type="ECO:0000256" key="2">
    <source>
        <dbReference type="SAM" id="MobiDB-lite"/>
    </source>
</evidence>
<reference evidence="4" key="2">
    <citation type="submission" date="2013-12" db="EMBL/GenBank/DDBJ databases">
        <title>Evolution of pathogenesis and genome organization in the Tremellales.</title>
        <authorList>
            <person name="Cuomo C."/>
            <person name="Litvintseva A."/>
            <person name="Heitman J."/>
            <person name="Chen Y."/>
            <person name="Sun S."/>
            <person name="Springer D."/>
            <person name="Dromer F."/>
            <person name="Young S."/>
            <person name="Zeng Q."/>
            <person name="Chapman S."/>
            <person name="Gujja S."/>
            <person name="Saif S."/>
            <person name="Birren B."/>
        </authorList>
    </citation>
    <scope>NUCLEOTIDE SEQUENCE [LARGE SCALE GENOMIC DNA]</scope>
    <source>
        <strain evidence="4">CBS 10435</strain>
    </source>
</reference>
<feature type="region of interest" description="Disordered" evidence="2">
    <location>
        <begin position="86"/>
        <end position="173"/>
    </location>
</feature>
<feature type="compositionally biased region" description="Basic and acidic residues" evidence="2">
    <location>
        <begin position="152"/>
        <end position="173"/>
    </location>
</feature>